<protein>
    <submittedName>
        <fullName evidence="1">DUF3060 domain-containing protein</fullName>
    </submittedName>
</protein>
<comment type="caution">
    <text evidence="1">The sequence shown here is derived from an EMBL/GenBank/DDBJ whole genome shotgun (WGS) entry which is preliminary data.</text>
</comment>
<sequence length="221" mass="23196">MPCTTDRPGRVWLTGALAGAAVGGLLAVVAVVSSPAQAVGGIPTPCDDNVTLRLDDVTYDLQGTCGTVRVEADDTVVNLPATQKLVVLGHGNTVHGKTIDQLVVKGRGQRVEAASVRDADVASKHSTVAVDGLVEELLLARRGSTVTADQVTDAVVRGRGHALHARRGYDARVPGDANRVRYRRLDAVAVGGDDNRVVVRRGATQVRDAGSHNAIRVHRRG</sequence>
<evidence type="ECO:0000313" key="2">
    <source>
        <dbReference type="Proteomes" id="UP001597351"/>
    </source>
</evidence>
<dbReference type="RefSeq" id="WP_343915109.1">
    <property type="nucleotide sequence ID" value="NZ_BAAAJT010000002.1"/>
</dbReference>
<organism evidence="1 2">
    <name type="scientific">Nocardioides aestuarii</name>
    <dbReference type="NCBI Taxonomy" id="252231"/>
    <lineage>
        <taxon>Bacteria</taxon>
        <taxon>Bacillati</taxon>
        <taxon>Actinomycetota</taxon>
        <taxon>Actinomycetes</taxon>
        <taxon>Propionibacteriales</taxon>
        <taxon>Nocardioidaceae</taxon>
        <taxon>Nocardioides</taxon>
    </lineage>
</organism>
<evidence type="ECO:0000313" key="1">
    <source>
        <dbReference type="EMBL" id="MFD1945978.1"/>
    </source>
</evidence>
<name>A0ABW4THE7_9ACTN</name>
<dbReference type="InterPro" id="IPR021417">
    <property type="entry name" value="DUF3060"/>
</dbReference>
<keyword evidence="2" id="KW-1185">Reference proteome</keyword>
<gene>
    <name evidence="1" type="ORF">ACFSDE_04185</name>
</gene>
<dbReference type="Proteomes" id="UP001597351">
    <property type="component" value="Unassembled WGS sequence"/>
</dbReference>
<proteinExistence type="predicted"/>
<accession>A0ABW4THE7</accession>
<dbReference type="Pfam" id="PF11259">
    <property type="entry name" value="DUF3060"/>
    <property type="match status" value="1"/>
</dbReference>
<dbReference type="EMBL" id="JBHUGD010000001">
    <property type="protein sequence ID" value="MFD1945978.1"/>
    <property type="molecule type" value="Genomic_DNA"/>
</dbReference>
<reference evidence="2" key="1">
    <citation type="journal article" date="2019" name="Int. J. Syst. Evol. Microbiol.">
        <title>The Global Catalogue of Microorganisms (GCM) 10K type strain sequencing project: providing services to taxonomists for standard genome sequencing and annotation.</title>
        <authorList>
            <consortium name="The Broad Institute Genomics Platform"/>
            <consortium name="The Broad Institute Genome Sequencing Center for Infectious Disease"/>
            <person name="Wu L."/>
            <person name="Ma J."/>
        </authorList>
    </citation>
    <scope>NUCLEOTIDE SEQUENCE [LARGE SCALE GENOMIC DNA]</scope>
    <source>
        <strain evidence="2">CGMCC 1.12477</strain>
    </source>
</reference>